<organism evidence="1 2">
    <name type="scientific">Xiphophorus maculatus</name>
    <name type="common">Southern platyfish</name>
    <name type="synonym">Platypoecilus maculatus</name>
    <dbReference type="NCBI Taxonomy" id="8083"/>
    <lineage>
        <taxon>Eukaryota</taxon>
        <taxon>Metazoa</taxon>
        <taxon>Chordata</taxon>
        <taxon>Craniata</taxon>
        <taxon>Vertebrata</taxon>
        <taxon>Euteleostomi</taxon>
        <taxon>Actinopterygii</taxon>
        <taxon>Neopterygii</taxon>
        <taxon>Teleostei</taxon>
        <taxon>Neoteleostei</taxon>
        <taxon>Acanthomorphata</taxon>
        <taxon>Ovalentaria</taxon>
        <taxon>Atherinomorphae</taxon>
        <taxon>Cyprinodontiformes</taxon>
        <taxon>Poeciliidae</taxon>
        <taxon>Poeciliinae</taxon>
        <taxon>Xiphophorus</taxon>
    </lineage>
</organism>
<dbReference type="InParanoid" id="A0A3B5QFH5"/>
<evidence type="ECO:0000313" key="1">
    <source>
        <dbReference type="Ensembl" id="ENSXMAP00000030314.1"/>
    </source>
</evidence>
<dbReference type="AlphaFoldDB" id="A0A3B5QFH5"/>
<protein>
    <submittedName>
        <fullName evidence="1">Uncharacterized protein</fullName>
    </submittedName>
</protein>
<proteinExistence type="predicted"/>
<dbReference type="Proteomes" id="UP000002852">
    <property type="component" value="Unassembled WGS sequence"/>
</dbReference>
<dbReference type="Ensembl" id="ENSXMAT00000030292.1">
    <property type="protein sequence ID" value="ENSXMAP00000030314.1"/>
    <property type="gene ID" value="ENSXMAG00000029892.1"/>
</dbReference>
<keyword evidence="2" id="KW-1185">Reference proteome</keyword>
<accession>A0A3B5QFH5</accession>
<sequence length="122" mass="14415">MFIKFFSTGKQERLYFLKLSCINWKMLQKSSNFWQVRFCQAYFKNILKNEITFVSVRLLTRQRQIPRWVAFCFGQAAVLTAAVLQDVSSRRHSVLWITHNVKHATRPWLDLLGCTCTHNITS</sequence>
<reference evidence="1" key="3">
    <citation type="submission" date="2025-08" db="UniProtKB">
        <authorList>
            <consortium name="Ensembl"/>
        </authorList>
    </citation>
    <scope>IDENTIFICATION</scope>
    <source>
        <strain evidence="1">JP 163 A</strain>
    </source>
</reference>
<evidence type="ECO:0000313" key="2">
    <source>
        <dbReference type="Proteomes" id="UP000002852"/>
    </source>
</evidence>
<name>A0A3B5QFH5_XIPMA</name>
<reference evidence="2" key="1">
    <citation type="submission" date="2012-01" db="EMBL/GenBank/DDBJ databases">
        <authorList>
            <person name="Walter R."/>
            <person name="Schartl M."/>
            <person name="Warren W."/>
        </authorList>
    </citation>
    <scope>NUCLEOTIDE SEQUENCE [LARGE SCALE GENOMIC DNA]</scope>
    <source>
        <strain evidence="2">JP 163 A</strain>
    </source>
</reference>
<reference evidence="2" key="2">
    <citation type="journal article" date="2013" name="Nat. Genet.">
        <title>The genome of the platyfish, Xiphophorus maculatus, provides insights into evolutionary adaptation and several complex traits.</title>
        <authorList>
            <person name="Schartl M."/>
            <person name="Walter R.B."/>
            <person name="Shen Y."/>
            <person name="Garcia T."/>
            <person name="Catchen J."/>
            <person name="Amores A."/>
            <person name="Braasch I."/>
            <person name="Chalopin D."/>
            <person name="Volff J.N."/>
            <person name="Lesch K.P."/>
            <person name="Bisazza A."/>
            <person name="Minx P."/>
            <person name="Hillier L."/>
            <person name="Wilson R.K."/>
            <person name="Fuerstenberg S."/>
            <person name="Boore J."/>
            <person name="Searle S."/>
            <person name="Postlethwait J.H."/>
            <person name="Warren W.C."/>
        </authorList>
    </citation>
    <scope>NUCLEOTIDE SEQUENCE [LARGE SCALE GENOMIC DNA]</scope>
    <source>
        <strain evidence="2">JP 163 A</strain>
    </source>
</reference>
<reference evidence="1" key="4">
    <citation type="submission" date="2025-09" db="UniProtKB">
        <authorList>
            <consortium name="Ensembl"/>
        </authorList>
    </citation>
    <scope>IDENTIFICATION</scope>
    <source>
        <strain evidence="1">JP 163 A</strain>
    </source>
</reference>